<dbReference type="PROSITE" id="PS51257">
    <property type="entry name" value="PROKAR_LIPOPROTEIN"/>
    <property type="match status" value="1"/>
</dbReference>
<sequence>MITYKNIAAMGLFFALSGCAMIFLSFIIYAVKRQNYYDLISLYKKSFRFPAPSSFHHMLGFFGAFTVIRFFIKLSNKNKIFFMKNDDPAYSFFDDAAIKVQTWMRIYSYLWITATVFFIFSAILALFLP</sequence>
<evidence type="ECO:0000313" key="2">
    <source>
        <dbReference type="EMBL" id="EXU75375.1"/>
    </source>
</evidence>
<feature type="transmembrane region" description="Helical" evidence="1">
    <location>
        <begin position="51"/>
        <end position="72"/>
    </location>
</feature>
<dbReference type="Proteomes" id="UP000019918">
    <property type="component" value="Unassembled WGS sequence"/>
</dbReference>
<keyword evidence="1" id="KW-1133">Transmembrane helix</keyword>
<name>A0A014NNI3_9GAMM</name>
<comment type="caution">
    <text evidence="2">The sequence shown here is derived from an EMBL/GenBank/DDBJ whole genome shotgun (WGS) entry which is preliminary data.</text>
</comment>
<keyword evidence="3" id="KW-1185">Reference proteome</keyword>
<feature type="transmembrane region" description="Helical" evidence="1">
    <location>
        <begin position="7"/>
        <end position="31"/>
    </location>
</feature>
<keyword evidence="1" id="KW-0472">Membrane</keyword>
<reference evidence="2 3" key="1">
    <citation type="submission" date="2014-02" db="EMBL/GenBank/DDBJ databases">
        <title>Draft genome of Erwinia mallotivora strain BT-MARDI, a papaya dieback pathogen.</title>
        <authorList>
            <person name="Redzuan R."/>
            <person name="Abu Bakar N."/>
            <person name="Badrun R."/>
            <person name="Mohd Raih M.F."/>
            <person name="Rozano L."/>
            <person name="Mat Amin N."/>
        </authorList>
    </citation>
    <scope>NUCLEOTIDE SEQUENCE [LARGE SCALE GENOMIC DNA]</scope>
    <source>
        <strain evidence="2 3">BT-MARDI</strain>
    </source>
</reference>
<evidence type="ECO:0000313" key="3">
    <source>
        <dbReference type="Proteomes" id="UP000019918"/>
    </source>
</evidence>
<organism evidence="2 3">
    <name type="scientific">Erwinia mallotivora</name>
    <dbReference type="NCBI Taxonomy" id="69222"/>
    <lineage>
        <taxon>Bacteria</taxon>
        <taxon>Pseudomonadati</taxon>
        <taxon>Pseudomonadota</taxon>
        <taxon>Gammaproteobacteria</taxon>
        <taxon>Enterobacterales</taxon>
        <taxon>Erwiniaceae</taxon>
        <taxon>Erwinia</taxon>
    </lineage>
</organism>
<evidence type="ECO:0000256" key="1">
    <source>
        <dbReference type="SAM" id="Phobius"/>
    </source>
</evidence>
<keyword evidence="1" id="KW-0812">Transmembrane</keyword>
<proteinExistence type="predicted"/>
<feature type="transmembrane region" description="Helical" evidence="1">
    <location>
        <begin position="109"/>
        <end position="128"/>
    </location>
</feature>
<protein>
    <submittedName>
        <fullName evidence="2">Membrane protein</fullName>
    </submittedName>
</protein>
<accession>A0A014NNI3</accession>
<dbReference type="EMBL" id="JFHN01000046">
    <property type="protein sequence ID" value="EXU75375.1"/>
    <property type="molecule type" value="Genomic_DNA"/>
</dbReference>
<dbReference type="AlphaFoldDB" id="A0A014NNI3"/>
<dbReference type="STRING" id="69222.BG55_11665"/>
<gene>
    <name evidence="2" type="ORF">BG55_11665</name>
</gene>